<name>A0A388TIC3_9BACT</name>
<dbReference type="SUPFAM" id="SSF50630">
    <property type="entry name" value="Acid proteases"/>
    <property type="match status" value="1"/>
</dbReference>
<dbReference type="InterPro" id="IPR021109">
    <property type="entry name" value="Peptidase_aspartic_dom_sf"/>
</dbReference>
<gene>
    <name evidence="1" type="ORF">NO2_1429</name>
</gene>
<accession>A0A388TIC3</accession>
<comment type="caution">
    <text evidence="1">The sequence shown here is derived from an EMBL/GenBank/DDBJ whole genome shotgun (WGS) entry which is preliminary data.</text>
</comment>
<dbReference type="EMBL" id="BGZO01000072">
    <property type="protein sequence ID" value="GBR76963.1"/>
    <property type="molecule type" value="Genomic_DNA"/>
</dbReference>
<reference evidence="1 2" key="1">
    <citation type="journal article" date="2019" name="ISME J.">
        <title>Genome analyses of uncultured TG2/ZB3 bacteria in 'Margulisbacteria' specifically attached to ectosymbiotic spirochetes of protists in the termite gut.</title>
        <authorList>
            <person name="Utami Y.D."/>
            <person name="Kuwahara H."/>
            <person name="Igai K."/>
            <person name="Murakami T."/>
            <person name="Sugaya K."/>
            <person name="Morikawa T."/>
            <person name="Nagura Y."/>
            <person name="Yuki M."/>
            <person name="Deevong P."/>
            <person name="Inoue T."/>
            <person name="Kihara K."/>
            <person name="Lo N."/>
            <person name="Yamada A."/>
            <person name="Ohkuma M."/>
            <person name="Hongoh Y."/>
        </authorList>
    </citation>
    <scope>NUCLEOTIDE SEQUENCE [LARGE SCALE GENOMIC DNA]</scope>
    <source>
        <strain evidence="1">NkOx7-02</strain>
    </source>
</reference>
<sequence length="152" mass="16334">MPVKIGLPAALTDNKLKIDNAVKFDAVWDTGATIGAISQKVVDILGLKPTGATFVQGVHSQNKVNTYTVSVYLYPLEKELVAQNIEVTGGLFGDVDVLIGMDIIQQGDFFIANGNGKTVVSFCYPSLTHAINLAEQSELANKIILENLNKNV</sequence>
<dbReference type="Proteomes" id="UP000275925">
    <property type="component" value="Unassembled WGS sequence"/>
</dbReference>
<dbReference type="Gene3D" id="2.40.70.10">
    <property type="entry name" value="Acid Proteases"/>
    <property type="match status" value="1"/>
</dbReference>
<proteinExistence type="predicted"/>
<evidence type="ECO:0000313" key="2">
    <source>
        <dbReference type="Proteomes" id="UP000275925"/>
    </source>
</evidence>
<evidence type="ECO:0000313" key="1">
    <source>
        <dbReference type="EMBL" id="GBR76963.1"/>
    </source>
</evidence>
<organism evidence="1 2">
    <name type="scientific">Candidatus Termititenax persephonae</name>
    <dbReference type="NCBI Taxonomy" id="2218525"/>
    <lineage>
        <taxon>Bacteria</taxon>
        <taxon>Bacillati</taxon>
        <taxon>Candidatus Margulisiibacteriota</taxon>
        <taxon>Candidatus Termititenacia</taxon>
        <taxon>Candidatus Termititenacales</taxon>
        <taxon>Candidatus Termititenacaceae</taxon>
        <taxon>Candidatus Termititenax</taxon>
    </lineage>
</organism>
<dbReference type="AlphaFoldDB" id="A0A388TIC3"/>
<protein>
    <submittedName>
        <fullName evidence="1">Retropepsin-like super family</fullName>
    </submittedName>
</protein>
<keyword evidence="2" id="KW-1185">Reference proteome</keyword>
<dbReference type="Pfam" id="PF13975">
    <property type="entry name" value="gag-asp_proteas"/>
    <property type="match status" value="1"/>
</dbReference>